<protein>
    <submittedName>
        <fullName evidence="1">Uncharacterized protein</fullName>
    </submittedName>
</protein>
<gene>
    <name evidence="1" type="ORF">A3D34_01305</name>
</gene>
<accession>A0A1G2HWT7</accession>
<dbReference type="AlphaFoldDB" id="A0A1G2HWT7"/>
<proteinExistence type="predicted"/>
<dbReference type="Proteomes" id="UP000179183">
    <property type="component" value="Unassembled WGS sequence"/>
</dbReference>
<evidence type="ECO:0000313" key="2">
    <source>
        <dbReference type="Proteomes" id="UP000179183"/>
    </source>
</evidence>
<name>A0A1G2HWT7_9BACT</name>
<reference evidence="1 2" key="1">
    <citation type="journal article" date="2016" name="Nat. Commun.">
        <title>Thousands of microbial genomes shed light on interconnected biogeochemical processes in an aquifer system.</title>
        <authorList>
            <person name="Anantharaman K."/>
            <person name="Brown C.T."/>
            <person name="Hug L.A."/>
            <person name="Sharon I."/>
            <person name="Castelle C.J."/>
            <person name="Probst A.J."/>
            <person name="Thomas B.C."/>
            <person name="Singh A."/>
            <person name="Wilkins M.J."/>
            <person name="Karaoz U."/>
            <person name="Brodie E.L."/>
            <person name="Williams K.H."/>
            <person name="Hubbard S.S."/>
            <person name="Banfield J.F."/>
        </authorList>
    </citation>
    <scope>NUCLEOTIDE SEQUENCE [LARGE SCALE GENOMIC DNA]</scope>
</reference>
<evidence type="ECO:0000313" key="1">
    <source>
        <dbReference type="EMBL" id="OGZ67014.1"/>
    </source>
</evidence>
<comment type="caution">
    <text evidence="1">The sequence shown here is derived from an EMBL/GenBank/DDBJ whole genome shotgun (WGS) entry which is preliminary data.</text>
</comment>
<dbReference type="EMBL" id="MHOQ01000015">
    <property type="protein sequence ID" value="OGZ67014.1"/>
    <property type="molecule type" value="Genomic_DNA"/>
</dbReference>
<sequence>MQKEPINPEPEKVLEEIPKGATDMTVALFFATHINDPCGVEVGPGQREDLRKSYIIRAKTMLDKMTNEDAREFLRLKIQEYEK</sequence>
<organism evidence="1 2">
    <name type="scientific">Candidatus Staskawiczbacteria bacterium RIFCSPHIGHO2_02_FULL_33_16</name>
    <dbReference type="NCBI Taxonomy" id="1802204"/>
    <lineage>
        <taxon>Bacteria</taxon>
        <taxon>Candidatus Staskawicziibacteriota</taxon>
    </lineage>
</organism>